<dbReference type="PANTHER" id="PTHR44145:SF3">
    <property type="entry name" value="DNAJ HOMOLOG SUBFAMILY A MEMBER 3, MITOCHONDRIAL"/>
    <property type="match status" value="1"/>
</dbReference>
<dbReference type="Proteomes" id="UP000503462">
    <property type="component" value="Chromosome 4"/>
</dbReference>
<gene>
    <name evidence="5" type="ORF">AMS68_006182</name>
</gene>
<organism evidence="5 6">
    <name type="scientific">Peltaster fructicola</name>
    <dbReference type="NCBI Taxonomy" id="286661"/>
    <lineage>
        <taxon>Eukaryota</taxon>
        <taxon>Fungi</taxon>
        <taxon>Dikarya</taxon>
        <taxon>Ascomycota</taxon>
        <taxon>Pezizomycotina</taxon>
        <taxon>Dothideomycetes</taxon>
        <taxon>Dothideomycetes incertae sedis</taxon>
        <taxon>Peltaster</taxon>
    </lineage>
</organism>
<feature type="transmembrane region" description="Helical" evidence="3">
    <location>
        <begin position="211"/>
        <end position="233"/>
    </location>
</feature>
<dbReference type="OrthoDB" id="445556at2759"/>
<dbReference type="Gene3D" id="1.10.287.110">
    <property type="entry name" value="DnaJ domain"/>
    <property type="match status" value="1"/>
</dbReference>
<feature type="region of interest" description="Disordered" evidence="2">
    <location>
        <begin position="35"/>
        <end position="70"/>
    </location>
</feature>
<dbReference type="InterPro" id="IPR051938">
    <property type="entry name" value="Apopto_cytoskel_mod"/>
</dbReference>
<evidence type="ECO:0000313" key="6">
    <source>
        <dbReference type="Proteomes" id="UP000503462"/>
    </source>
</evidence>
<evidence type="ECO:0000256" key="2">
    <source>
        <dbReference type="SAM" id="MobiDB-lite"/>
    </source>
</evidence>
<evidence type="ECO:0000256" key="1">
    <source>
        <dbReference type="ARBA" id="ARBA00023186"/>
    </source>
</evidence>
<dbReference type="PANTHER" id="PTHR44145">
    <property type="entry name" value="DNAJ HOMOLOG SUBFAMILY A MEMBER 3, MITOCHONDRIAL"/>
    <property type="match status" value="1"/>
</dbReference>
<dbReference type="Pfam" id="PF00226">
    <property type="entry name" value="DnaJ"/>
    <property type="match status" value="1"/>
</dbReference>
<dbReference type="InterPro" id="IPR036869">
    <property type="entry name" value="J_dom_sf"/>
</dbReference>
<evidence type="ECO:0000256" key="3">
    <source>
        <dbReference type="SAM" id="Phobius"/>
    </source>
</evidence>
<evidence type="ECO:0000259" key="4">
    <source>
        <dbReference type="PROSITE" id="PS50076"/>
    </source>
</evidence>
<keyword evidence="3" id="KW-0472">Membrane</keyword>
<name>A0A6H0Y182_9PEZI</name>
<keyword evidence="6" id="KW-1185">Reference proteome</keyword>
<dbReference type="PROSITE" id="PS00636">
    <property type="entry name" value="DNAJ_1"/>
    <property type="match status" value="1"/>
</dbReference>
<dbReference type="CDD" id="cd06257">
    <property type="entry name" value="DnaJ"/>
    <property type="match status" value="1"/>
</dbReference>
<dbReference type="InterPro" id="IPR001623">
    <property type="entry name" value="DnaJ_domain"/>
</dbReference>
<reference evidence="5 6" key="1">
    <citation type="journal article" date="2016" name="Sci. Rep.">
        <title>Peltaster fructicola genome reveals evolution from an invasive phytopathogen to an ectophytic parasite.</title>
        <authorList>
            <person name="Xu C."/>
            <person name="Chen H."/>
            <person name="Gleason M.L."/>
            <person name="Xu J.R."/>
            <person name="Liu H."/>
            <person name="Zhang R."/>
            <person name="Sun G."/>
        </authorList>
    </citation>
    <scope>NUCLEOTIDE SEQUENCE [LARGE SCALE GENOMIC DNA]</scope>
    <source>
        <strain evidence="5 6">LNHT1506</strain>
    </source>
</reference>
<keyword evidence="3" id="KW-0812">Transmembrane</keyword>
<sequence length="325" mass="37382">MLIRRHAFLTTTSTTWTALTANAIISPTSCHTITTYHQNSHQQRRRSYATRPTDDSKGKHDHHAWPETPKGYSCPTPYQILATTRTEAYSKTRFYNLVKLYHPDRGSLGTVGNTIPHHVRLERYRLIVAAHNILSDPGKRSAYDRLGMGWQGRPEFKTPTSSEAPGPFNHNWQGGADPIWANATWEDWERFHARRDAQRAGTPHEEQQPIFLSNTMFIGLVFVIVFCGSAMNYGRAQNNGQYFVEQRDIIHDRAAKELRRVRMEKQTMGNREDRVEWFIRQRDATLGVAGSDPEALRQELADRVLPNRDVCRSDEIVQRARNEEG</sequence>
<dbReference type="AlphaFoldDB" id="A0A6H0Y182"/>
<evidence type="ECO:0000313" key="5">
    <source>
        <dbReference type="EMBL" id="QIX00665.1"/>
    </source>
</evidence>
<keyword evidence="1" id="KW-0143">Chaperone</keyword>
<proteinExistence type="predicted"/>
<dbReference type="SUPFAM" id="SSF46565">
    <property type="entry name" value="Chaperone J-domain"/>
    <property type="match status" value="1"/>
</dbReference>
<feature type="domain" description="J" evidence="4">
    <location>
        <begin position="76"/>
        <end position="147"/>
    </location>
</feature>
<keyword evidence="3" id="KW-1133">Transmembrane helix</keyword>
<dbReference type="PROSITE" id="PS50076">
    <property type="entry name" value="DNAJ_2"/>
    <property type="match status" value="1"/>
</dbReference>
<protein>
    <recommendedName>
        <fullName evidence="4">J domain-containing protein</fullName>
    </recommendedName>
</protein>
<dbReference type="InterPro" id="IPR018253">
    <property type="entry name" value="DnaJ_domain_CS"/>
</dbReference>
<dbReference type="EMBL" id="CP051142">
    <property type="protein sequence ID" value="QIX00665.1"/>
    <property type="molecule type" value="Genomic_DNA"/>
</dbReference>
<accession>A0A6H0Y182</accession>